<keyword evidence="15" id="KW-1185">Reference proteome</keyword>
<evidence type="ECO:0000256" key="4">
    <source>
        <dbReference type="ARBA" id="ARBA00004659"/>
    </source>
</evidence>
<comment type="catalytic activity">
    <reaction evidence="1 12">
        <text>AMP + diphosphate = 5-phospho-alpha-D-ribose 1-diphosphate + adenine</text>
        <dbReference type="Rhea" id="RHEA:16609"/>
        <dbReference type="ChEBI" id="CHEBI:16708"/>
        <dbReference type="ChEBI" id="CHEBI:33019"/>
        <dbReference type="ChEBI" id="CHEBI:58017"/>
        <dbReference type="ChEBI" id="CHEBI:456215"/>
        <dbReference type="EC" id="2.4.2.7"/>
    </reaction>
</comment>
<dbReference type="InterPro" id="IPR005764">
    <property type="entry name" value="Ade_phspho_trans"/>
</dbReference>
<reference evidence="14 15" key="1">
    <citation type="submission" date="2019-02" db="EMBL/GenBank/DDBJ databases">
        <title>Deep-cultivation of Planctomycetes and their phenomic and genomic characterization uncovers novel biology.</title>
        <authorList>
            <person name="Wiegand S."/>
            <person name="Jogler M."/>
            <person name="Boedeker C."/>
            <person name="Pinto D."/>
            <person name="Vollmers J."/>
            <person name="Rivas-Marin E."/>
            <person name="Kohn T."/>
            <person name="Peeters S.H."/>
            <person name="Heuer A."/>
            <person name="Rast P."/>
            <person name="Oberbeckmann S."/>
            <person name="Bunk B."/>
            <person name="Jeske O."/>
            <person name="Meyerdierks A."/>
            <person name="Storesund J.E."/>
            <person name="Kallscheuer N."/>
            <person name="Luecker S."/>
            <person name="Lage O.M."/>
            <person name="Pohl T."/>
            <person name="Merkel B.J."/>
            <person name="Hornburger P."/>
            <person name="Mueller R.-W."/>
            <person name="Bruemmer F."/>
            <person name="Labrenz M."/>
            <person name="Spormann A.M."/>
            <person name="Op den Camp H."/>
            <person name="Overmann J."/>
            <person name="Amann R."/>
            <person name="Jetten M.S.M."/>
            <person name="Mascher T."/>
            <person name="Medema M.H."/>
            <person name="Devos D.P."/>
            <person name="Kaster A.-K."/>
            <person name="Ovreas L."/>
            <person name="Rohde M."/>
            <person name="Galperin M.Y."/>
            <person name="Jogler C."/>
        </authorList>
    </citation>
    <scope>NUCLEOTIDE SEQUENCE [LARGE SCALE GENOMIC DNA]</scope>
    <source>
        <strain evidence="14 15">Mal48</strain>
    </source>
</reference>
<evidence type="ECO:0000313" key="14">
    <source>
        <dbReference type="EMBL" id="QDT35512.1"/>
    </source>
</evidence>
<dbReference type="CDD" id="cd06223">
    <property type="entry name" value="PRTases_typeI"/>
    <property type="match status" value="1"/>
</dbReference>
<evidence type="ECO:0000256" key="9">
    <source>
        <dbReference type="ARBA" id="ARBA00022676"/>
    </source>
</evidence>
<dbReference type="NCBIfam" id="NF002634">
    <property type="entry name" value="PRK02304.1-3"/>
    <property type="match status" value="1"/>
</dbReference>
<evidence type="ECO:0000256" key="2">
    <source>
        <dbReference type="ARBA" id="ARBA00003968"/>
    </source>
</evidence>
<dbReference type="PANTHER" id="PTHR32315">
    <property type="entry name" value="ADENINE PHOSPHORIBOSYLTRANSFERASE"/>
    <property type="match status" value="1"/>
</dbReference>
<dbReference type="OrthoDB" id="9803963at2"/>
<evidence type="ECO:0000259" key="13">
    <source>
        <dbReference type="Pfam" id="PF00156"/>
    </source>
</evidence>
<evidence type="ECO:0000256" key="12">
    <source>
        <dbReference type="HAMAP-Rule" id="MF_00004"/>
    </source>
</evidence>
<evidence type="ECO:0000256" key="6">
    <source>
        <dbReference type="ARBA" id="ARBA00011738"/>
    </source>
</evidence>
<keyword evidence="10 12" id="KW-0808">Transferase</keyword>
<name>A0A517QV51_9PLAN</name>
<dbReference type="HAMAP" id="MF_00004">
    <property type="entry name" value="Aden_phosphoribosyltr"/>
    <property type="match status" value="1"/>
</dbReference>
<dbReference type="Proteomes" id="UP000315724">
    <property type="component" value="Chromosome"/>
</dbReference>
<dbReference type="EMBL" id="CP036267">
    <property type="protein sequence ID" value="QDT35512.1"/>
    <property type="molecule type" value="Genomic_DNA"/>
</dbReference>
<dbReference type="InterPro" id="IPR000836">
    <property type="entry name" value="PRTase_dom"/>
</dbReference>
<comment type="subunit">
    <text evidence="6 12">Homodimer.</text>
</comment>
<proteinExistence type="inferred from homology"/>
<organism evidence="14 15">
    <name type="scientific">Thalassoglobus polymorphus</name>
    <dbReference type="NCBI Taxonomy" id="2527994"/>
    <lineage>
        <taxon>Bacteria</taxon>
        <taxon>Pseudomonadati</taxon>
        <taxon>Planctomycetota</taxon>
        <taxon>Planctomycetia</taxon>
        <taxon>Planctomycetales</taxon>
        <taxon>Planctomycetaceae</taxon>
        <taxon>Thalassoglobus</taxon>
    </lineage>
</organism>
<dbReference type="GO" id="GO:0016208">
    <property type="term" value="F:AMP binding"/>
    <property type="evidence" value="ECO:0007669"/>
    <property type="project" value="TreeGrafter"/>
</dbReference>
<dbReference type="UniPathway" id="UPA00588">
    <property type="reaction ID" value="UER00646"/>
</dbReference>
<dbReference type="Pfam" id="PF00156">
    <property type="entry name" value="Pribosyltran"/>
    <property type="match status" value="1"/>
</dbReference>
<comment type="pathway">
    <text evidence="4 12">Purine metabolism; AMP biosynthesis via salvage pathway; AMP from adenine: step 1/1.</text>
</comment>
<comment type="similarity">
    <text evidence="5 12">Belongs to the purine/pyrimidine phosphoribosyltransferase family.</text>
</comment>
<comment type="function">
    <text evidence="2 12">Catalyzes a salvage reaction resulting in the formation of AMP, that is energically less costly than de novo synthesis.</text>
</comment>
<dbReference type="AlphaFoldDB" id="A0A517QV51"/>
<keyword evidence="11 12" id="KW-0660">Purine salvage</keyword>
<dbReference type="FunFam" id="3.40.50.2020:FF:000004">
    <property type="entry name" value="Adenine phosphoribosyltransferase"/>
    <property type="match status" value="1"/>
</dbReference>
<evidence type="ECO:0000256" key="5">
    <source>
        <dbReference type="ARBA" id="ARBA00008391"/>
    </source>
</evidence>
<protein>
    <recommendedName>
        <fullName evidence="7 12">Adenine phosphoribosyltransferase</fullName>
        <shortName evidence="12">APRT</shortName>
        <ecNumber evidence="7 12">2.4.2.7</ecNumber>
    </recommendedName>
</protein>
<dbReference type="KEGG" id="tpol:Mal48_47890"/>
<evidence type="ECO:0000256" key="8">
    <source>
        <dbReference type="ARBA" id="ARBA00022490"/>
    </source>
</evidence>
<keyword evidence="9 12" id="KW-0328">Glycosyltransferase</keyword>
<dbReference type="Gene3D" id="3.40.50.2020">
    <property type="match status" value="1"/>
</dbReference>
<evidence type="ECO:0000313" key="15">
    <source>
        <dbReference type="Proteomes" id="UP000315724"/>
    </source>
</evidence>
<dbReference type="EC" id="2.4.2.7" evidence="7 12"/>
<dbReference type="PANTHER" id="PTHR32315:SF3">
    <property type="entry name" value="ADENINE PHOSPHORIBOSYLTRANSFERASE"/>
    <property type="match status" value="1"/>
</dbReference>
<keyword evidence="8 12" id="KW-0963">Cytoplasm</keyword>
<dbReference type="GO" id="GO:0006168">
    <property type="term" value="P:adenine salvage"/>
    <property type="evidence" value="ECO:0007669"/>
    <property type="project" value="InterPro"/>
</dbReference>
<dbReference type="GO" id="GO:0002055">
    <property type="term" value="F:adenine binding"/>
    <property type="evidence" value="ECO:0007669"/>
    <property type="project" value="TreeGrafter"/>
</dbReference>
<dbReference type="GO" id="GO:0006166">
    <property type="term" value="P:purine ribonucleoside salvage"/>
    <property type="evidence" value="ECO:0007669"/>
    <property type="project" value="UniProtKB-UniRule"/>
</dbReference>
<sequence length="174" mass="19285">MDLKEKIRNIPNFPKPGIMFRDITPLLSCPDSFRESIKQLADHYRDQKIDAIAAAEARGFIFAAPLALELNAAFIPVRKPGKLPFDTNSFHYELEYGTDTLEIHTDAFSKGDKVLLVDDLLATGGTMNACVKLIEQSGAEVVSCAFALELSFLNGRDVLAPHDCFALMTYDDEN</sequence>
<dbReference type="NCBIfam" id="TIGR01090">
    <property type="entry name" value="apt"/>
    <property type="match status" value="1"/>
</dbReference>
<evidence type="ECO:0000256" key="3">
    <source>
        <dbReference type="ARBA" id="ARBA00004496"/>
    </source>
</evidence>
<dbReference type="SUPFAM" id="SSF53271">
    <property type="entry name" value="PRTase-like"/>
    <property type="match status" value="1"/>
</dbReference>
<evidence type="ECO:0000256" key="10">
    <source>
        <dbReference type="ARBA" id="ARBA00022679"/>
    </source>
</evidence>
<feature type="domain" description="Phosphoribosyltransferase" evidence="13">
    <location>
        <begin position="30"/>
        <end position="147"/>
    </location>
</feature>
<evidence type="ECO:0000256" key="1">
    <source>
        <dbReference type="ARBA" id="ARBA00000868"/>
    </source>
</evidence>
<dbReference type="InterPro" id="IPR029057">
    <property type="entry name" value="PRTase-like"/>
</dbReference>
<dbReference type="GO" id="GO:0003999">
    <property type="term" value="F:adenine phosphoribosyltransferase activity"/>
    <property type="evidence" value="ECO:0007669"/>
    <property type="project" value="UniProtKB-UniRule"/>
</dbReference>
<dbReference type="GO" id="GO:0044209">
    <property type="term" value="P:AMP salvage"/>
    <property type="evidence" value="ECO:0007669"/>
    <property type="project" value="UniProtKB-UniRule"/>
</dbReference>
<dbReference type="GO" id="GO:0005737">
    <property type="term" value="C:cytoplasm"/>
    <property type="evidence" value="ECO:0007669"/>
    <property type="project" value="UniProtKB-SubCell"/>
</dbReference>
<evidence type="ECO:0000256" key="11">
    <source>
        <dbReference type="ARBA" id="ARBA00022726"/>
    </source>
</evidence>
<comment type="subcellular location">
    <subcellularLocation>
        <location evidence="3 12">Cytoplasm</location>
    </subcellularLocation>
</comment>
<dbReference type="RefSeq" id="WP_145205204.1">
    <property type="nucleotide sequence ID" value="NZ_CP036267.1"/>
</dbReference>
<dbReference type="NCBIfam" id="NF002636">
    <property type="entry name" value="PRK02304.1-5"/>
    <property type="match status" value="1"/>
</dbReference>
<accession>A0A517QV51</accession>
<gene>
    <name evidence="12 14" type="primary">apt</name>
    <name evidence="14" type="ORF">Mal48_47890</name>
</gene>
<dbReference type="InterPro" id="IPR050054">
    <property type="entry name" value="UPRTase/APRTase"/>
</dbReference>
<evidence type="ECO:0000256" key="7">
    <source>
        <dbReference type="ARBA" id="ARBA00011893"/>
    </source>
</evidence>